<name>A0A850HKE5_9FIRM</name>
<dbReference type="Gene3D" id="3.40.50.1000">
    <property type="entry name" value="HAD superfamily/HAD-like"/>
    <property type="match status" value="1"/>
</dbReference>
<evidence type="ECO:0000313" key="4">
    <source>
        <dbReference type="Proteomes" id="UP000701680"/>
    </source>
</evidence>
<evidence type="ECO:0000313" key="2">
    <source>
        <dbReference type="EMBL" id="NVH58402.1"/>
    </source>
</evidence>
<dbReference type="Pfam" id="PF08282">
    <property type="entry name" value="Hydrolase_3"/>
    <property type="match status" value="1"/>
</dbReference>
<dbReference type="RefSeq" id="WP_173814651.1">
    <property type="nucleotide sequence ID" value="NZ_JAAITX010000003.1"/>
</dbReference>
<dbReference type="SUPFAM" id="SSF56784">
    <property type="entry name" value="HAD-like"/>
    <property type="match status" value="1"/>
</dbReference>
<dbReference type="EMBL" id="JAAITX010000003">
    <property type="protein sequence ID" value="NVH58402.1"/>
    <property type="molecule type" value="Genomic_DNA"/>
</dbReference>
<comment type="caution">
    <text evidence="2">The sequence shown here is derived from an EMBL/GenBank/DDBJ whole genome shotgun (WGS) entry which is preliminary data.</text>
</comment>
<dbReference type="PANTHER" id="PTHR10000">
    <property type="entry name" value="PHOSPHOSERINE PHOSPHATASE"/>
    <property type="match status" value="1"/>
</dbReference>
<dbReference type="PANTHER" id="PTHR10000:SF8">
    <property type="entry name" value="HAD SUPERFAMILY HYDROLASE-LIKE, TYPE 3"/>
    <property type="match status" value="1"/>
</dbReference>
<dbReference type="InterPro" id="IPR006379">
    <property type="entry name" value="HAD-SF_hydro_IIB"/>
</dbReference>
<dbReference type="InterPro" id="IPR036412">
    <property type="entry name" value="HAD-like_sf"/>
</dbReference>
<dbReference type="GO" id="GO:0000287">
    <property type="term" value="F:magnesium ion binding"/>
    <property type="evidence" value="ECO:0007669"/>
    <property type="project" value="TreeGrafter"/>
</dbReference>
<dbReference type="GO" id="GO:0005829">
    <property type="term" value="C:cytosol"/>
    <property type="evidence" value="ECO:0007669"/>
    <property type="project" value="TreeGrafter"/>
</dbReference>
<reference evidence="3 4" key="1">
    <citation type="journal article" date="2020" name="Cell Host Microbe">
        <title>Functional and Genomic Variation between Human-Derived Isolates of Lachnospiraceae Reveals Inter- and Intra-Species Diversity.</title>
        <authorList>
            <person name="Sorbara M.T."/>
            <person name="Littmann E.R."/>
            <person name="Fontana E."/>
            <person name="Moody T.U."/>
            <person name="Kohout C.E."/>
            <person name="Gjonbalaj M."/>
            <person name="Eaton V."/>
            <person name="Seok R."/>
            <person name="Leiner I.M."/>
            <person name="Pamer E.G."/>
        </authorList>
    </citation>
    <scope>NUCLEOTIDE SEQUENCE [LARGE SCALE GENOMIC DNA]</scope>
    <source>
        <strain evidence="2 3">MSK.17.11</strain>
        <strain evidence="1 4">MSK.17.38</strain>
    </source>
</reference>
<reference evidence="2" key="2">
    <citation type="submission" date="2020-02" db="EMBL/GenBank/DDBJ databases">
        <authorList>
            <person name="Littmann E."/>
            <person name="Sorbara M."/>
        </authorList>
    </citation>
    <scope>NUCLEOTIDE SEQUENCE</scope>
    <source>
        <strain evidence="2">MSK.17.11</strain>
        <strain evidence="1">MSK.17.38</strain>
    </source>
</reference>
<gene>
    <name evidence="2" type="ORF">G5A66_07030</name>
    <name evidence="1" type="ORF">G5A75_07050</name>
</gene>
<dbReference type="NCBIfam" id="TIGR01484">
    <property type="entry name" value="HAD-SF-IIB"/>
    <property type="match status" value="1"/>
</dbReference>
<evidence type="ECO:0000313" key="1">
    <source>
        <dbReference type="EMBL" id="NSK14628.1"/>
    </source>
</evidence>
<evidence type="ECO:0000313" key="3">
    <source>
        <dbReference type="Proteomes" id="UP000528555"/>
    </source>
</evidence>
<dbReference type="EMBL" id="JAAIUO010000003">
    <property type="protein sequence ID" value="NSK14628.1"/>
    <property type="molecule type" value="Genomic_DNA"/>
</dbReference>
<sequence length="253" mass="28638">MKKKCVFFDADGTILDIEKGVPEETKLAIKNLIHNGHRVFLCTGRSRAYIPKEVENLCFTGMITNLGAYMEYGGKCIQNREISSENAEHAVKVLRENGMVPVLEGSEYMYYDLDEYTTEVDWFADLITRDLKTRHRSICGNEKNLHISKISAKKKRGCDCERAIRELEPIFDCIHHEGNFVGKTIEFVAKGCSKGRAIRDICEKLDVNIDDTIGFGDSNNDLAMFQVVHTKVAIPSKMVAFSNCSKHSRKSFP</sequence>
<proteinExistence type="predicted"/>
<dbReference type="InterPro" id="IPR023214">
    <property type="entry name" value="HAD_sf"/>
</dbReference>
<protein>
    <submittedName>
        <fullName evidence="2">HAD family phosphatase</fullName>
    </submittedName>
</protein>
<dbReference type="GO" id="GO:0016791">
    <property type="term" value="F:phosphatase activity"/>
    <property type="evidence" value="ECO:0007669"/>
    <property type="project" value="TreeGrafter"/>
</dbReference>
<keyword evidence="3" id="KW-1185">Reference proteome</keyword>
<dbReference type="Gene3D" id="3.30.1240.10">
    <property type="match status" value="1"/>
</dbReference>
<dbReference type="AlphaFoldDB" id="A0A850HKE5"/>
<dbReference type="Proteomes" id="UP000528555">
    <property type="component" value="Unassembled WGS sequence"/>
</dbReference>
<dbReference type="Proteomes" id="UP000701680">
    <property type="component" value="Unassembled WGS sequence"/>
</dbReference>
<organism evidence="2 3">
    <name type="scientific">Dorea phocaeensis</name>
    <dbReference type="NCBI Taxonomy" id="2040291"/>
    <lineage>
        <taxon>Bacteria</taxon>
        <taxon>Bacillati</taxon>
        <taxon>Bacillota</taxon>
        <taxon>Clostridia</taxon>
        <taxon>Lachnospirales</taxon>
        <taxon>Lachnospiraceae</taxon>
        <taxon>Dorea</taxon>
    </lineage>
</organism>
<accession>A0A850HKE5</accession>